<organism evidence="1 2">
    <name type="scientific">Phytophthora cactorum</name>
    <dbReference type="NCBI Taxonomy" id="29920"/>
    <lineage>
        <taxon>Eukaryota</taxon>
        <taxon>Sar</taxon>
        <taxon>Stramenopiles</taxon>
        <taxon>Oomycota</taxon>
        <taxon>Peronosporomycetes</taxon>
        <taxon>Peronosporales</taxon>
        <taxon>Peronosporaceae</taxon>
        <taxon>Phytophthora</taxon>
    </lineage>
</organism>
<proteinExistence type="predicted"/>
<name>A0A329SI98_9STRA</name>
<gene>
    <name evidence="1" type="ORF">PC110_g7197</name>
</gene>
<accession>A0A329SI98</accession>
<dbReference type="EMBL" id="MJFZ01000136">
    <property type="protein sequence ID" value="RAW36543.1"/>
    <property type="molecule type" value="Genomic_DNA"/>
</dbReference>
<dbReference type="Proteomes" id="UP000251314">
    <property type="component" value="Unassembled WGS sequence"/>
</dbReference>
<protein>
    <submittedName>
        <fullName evidence="1">Uncharacterized protein</fullName>
    </submittedName>
</protein>
<sequence>MIHVSPRDMERFYIRVMLSHRKGPTSFEDLRTVDGVVYPAFQAAAQHGGYLDDDTEWIECMSEAVGFQMPYQLRQLFETLLVYSMPTDFRGLWDRFYKDLSEDFSRAYRSLLEPLRSSTVMFKTPHSILKLLQVSGFSVHDFDLPQLSQFPRMMLESLLENTLISRELTSSNESALEEIVDSES</sequence>
<comment type="caution">
    <text evidence="1">The sequence shown here is derived from an EMBL/GenBank/DDBJ whole genome shotgun (WGS) entry which is preliminary data.</text>
</comment>
<reference evidence="1 2" key="1">
    <citation type="submission" date="2018-01" db="EMBL/GenBank/DDBJ databases">
        <title>Draft genome of the strawberry crown rot pathogen Phytophthora cactorum.</title>
        <authorList>
            <person name="Armitage A.D."/>
            <person name="Lysoe E."/>
            <person name="Nellist C.F."/>
            <person name="Harrison R.J."/>
            <person name="Brurberg M.B."/>
        </authorList>
    </citation>
    <scope>NUCLEOTIDE SEQUENCE [LARGE SCALE GENOMIC DNA]</scope>
    <source>
        <strain evidence="1 2">10300</strain>
    </source>
</reference>
<dbReference type="STRING" id="29920.A0A329SI98"/>
<dbReference type="PANTHER" id="PTHR10492">
    <property type="match status" value="1"/>
</dbReference>
<evidence type="ECO:0000313" key="1">
    <source>
        <dbReference type="EMBL" id="RAW36543.1"/>
    </source>
</evidence>
<keyword evidence="2" id="KW-1185">Reference proteome</keyword>
<evidence type="ECO:0000313" key="2">
    <source>
        <dbReference type="Proteomes" id="UP000251314"/>
    </source>
</evidence>
<dbReference type="VEuPathDB" id="FungiDB:PC110_g7197"/>
<dbReference type="OrthoDB" id="112966at2759"/>
<dbReference type="AlphaFoldDB" id="A0A329SI98"/>